<dbReference type="AlphaFoldDB" id="A0A0L8HCZ1"/>
<feature type="region of interest" description="Disordered" evidence="1">
    <location>
        <begin position="1"/>
        <end position="21"/>
    </location>
</feature>
<dbReference type="EMBL" id="KQ418502">
    <property type="protein sequence ID" value="KOF87052.1"/>
    <property type="molecule type" value="Genomic_DNA"/>
</dbReference>
<proteinExistence type="predicted"/>
<evidence type="ECO:0000313" key="2">
    <source>
        <dbReference type="EMBL" id="KOF87052.1"/>
    </source>
</evidence>
<name>A0A0L8HCZ1_OCTBM</name>
<sequence length="66" mass="7684">MAKMRNHTRGDGPQQQQQRQNFNMLHLHKYLSSSINSICIIHLSTASHNIRDMHTCCTHIWPTKVS</sequence>
<protein>
    <submittedName>
        <fullName evidence="2">Uncharacterized protein</fullName>
    </submittedName>
</protein>
<reference evidence="2" key="1">
    <citation type="submission" date="2015-07" db="EMBL/GenBank/DDBJ databases">
        <title>MeaNS - Measles Nucleotide Surveillance Program.</title>
        <authorList>
            <person name="Tran T."/>
            <person name="Druce J."/>
        </authorList>
    </citation>
    <scope>NUCLEOTIDE SEQUENCE</scope>
    <source>
        <strain evidence="2">UCB-OBI-ISO-001</strain>
        <tissue evidence="2">Gonad</tissue>
    </source>
</reference>
<organism evidence="2">
    <name type="scientific">Octopus bimaculoides</name>
    <name type="common">California two-spotted octopus</name>
    <dbReference type="NCBI Taxonomy" id="37653"/>
    <lineage>
        <taxon>Eukaryota</taxon>
        <taxon>Metazoa</taxon>
        <taxon>Spiralia</taxon>
        <taxon>Lophotrochozoa</taxon>
        <taxon>Mollusca</taxon>
        <taxon>Cephalopoda</taxon>
        <taxon>Coleoidea</taxon>
        <taxon>Octopodiformes</taxon>
        <taxon>Octopoda</taxon>
        <taxon>Incirrata</taxon>
        <taxon>Octopodidae</taxon>
        <taxon>Octopus</taxon>
    </lineage>
</organism>
<gene>
    <name evidence="2" type="ORF">OCBIM_22017490mg</name>
</gene>
<accession>A0A0L8HCZ1</accession>
<evidence type="ECO:0000256" key="1">
    <source>
        <dbReference type="SAM" id="MobiDB-lite"/>
    </source>
</evidence>